<keyword evidence="4" id="KW-0670">Pyruvate</keyword>
<dbReference type="CDD" id="cd03376">
    <property type="entry name" value="TPP_PFOR_porB_like"/>
    <property type="match status" value="1"/>
</dbReference>
<dbReference type="GO" id="GO:0044281">
    <property type="term" value="P:small molecule metabolic process"/>
    <property type="evidence" value="ECO:0007669"/>
    <property type="project" value="UniProtKB-ARBA"/>
</dbReference>
<feature type="compositionally biased region" description="Polar residues" evidence="2">
    <location>
        <begin position="151"/>
        <end position="170"/>
    </location>
</feature>
<dbReference type="RefSeq" id="WP_207561418.1">
    <property type="nucleotide sequence ID" value="NZ_CP046072.1"/>
</dbReference>
<evidence type="ECO:0000259" key="3">
    <source>
        <dbReference type="Pfam" id="PF02775"/>
    </source>
</evidence>
<feature type="region of interest" description="Disordered" evidence="2">
    <location>
        <begin position="151"/>
        <end position="175"/>
    </location>
</feature>
<dbReference type="GO" id="GO:0030976">
    <property type="term" value="F:thiamine pyrophosphate binding"/>
    <property type="evidence" value="ECO:0007669"/>
    <property type="project" value="InterPro"/>
</dbReference>
<keyword evidence="5" id="KW-1185">Reference proteome</keyword>
<name>A0A975GDH9_9BACT</name>
<feature type="domain" description="Thiamine pyrophosphate enzyme TPP-binding" evidence="3">
    <location>
        <begin position="54"/>
        <end position="223"/>
    </location>
</feature>
<dbReference type="Gene3D" id="3.40.50.970">
    <property type="match status" value="2"/>
</dbReference>
<dbReference type="Proteomes" id="UP000671852">
    <property type="component" value="Chromosome"/>
</dbReference>
<accession>A0A975GDH9</accession>
<sequence>MTQIKAKTKNLKNFSTSTERFEGSNLLCPGCAHSIIVREVLNATDDNLILAASTGCLEVCTAVYPHTSWDASWIHIGFENGSSAVAGAEAMHKALKKKGRLKQPERTPKFVAFGGDGATYDIGFQWISGCFERGHDMMYVCLDNEVYANTGGQRSSSTPIGASATTSPAGRTSYGEKRNKKDIMAIMAAHGAPYVAQVAPNKWKDMVKKIQTGFATEGPVFINAMSACTTEWKFAPEDTIAISDLATESLVFPLYEIIDGTELNITYRPKNVIPVRDYLGAQGRFKHLFSKQYEYLIDEWQSRVDAKWEYLQRREEARV</sequence>
<reference evidence="4" key="1">
    <citation type="submission" date="2019-11" db="EMBL/GenBank/DDBJ databases">
        <authorList>
            <person name="Kojima H."/>
        </authorList>
    </citation>
    <scope>NUCLEOTIDE SEQUENCE</scope>
    <source>
        <strain evidence="4">H1576</strain>
    </source>
</reference>
<dbReference type="InterPro" id="IPR029061">
    <property type="entry name" value="THDP-binding"/>
</dbReference>
<dbReference type="GO" id="GO:0016491">
    <property type="term" value="F:oxidoreductase activity"/>
    <property type="evidence" value="ECO:0007669"/>
    <property type="project" value="UniProtKB-KW"/>
</dbReference>
<dbReference type="SUPFAM" id="SSF52518">
    <property type="entry name" value="Thiamin diphosphate-binding fold (THDP-binding)"/>
    <property type="match status" value="1"/>
</dbReference>
<protein>
    <submittedName>
        <fullName evidence="4">Pyruvate ferredoxin oxidoreductase</fullName>
    </submittedName>
</protein>
<evidence type="ECO:0000256" key="2">
    <source>
        <dbReference type="SAM" id="MobiDB-lite"/>
    </source>
</evidence>
<dbReference type="PANTHER" id="PTHR42897">
    <property type="entry name" value="PYRUVATE SYNTHASE SUBUNIT PORB"/>
    <property type="match status" value="1"/>
</dbReference>
<dbReference type="PANTHER" id="PTHR42897:SF2">
    <property type="entry name" value="PYRUVATE SYNTHASE SUBUNIT PORB"/>
    <property type="match status" value="1"/>
</dbReference>
<evidence type="ECO:0000313" key="4">
    <source>
        <dbReference type="EMBL" id="QSZ42607.1"/>
    </source>
</evidence>
<reference evidence="4" key="2">
    <citation type="submission" date="2021-04" db="EMBL/GenBank/DDBJ databases">
        <title>Isolation and characterization of a novel species of the genus Sulfurimonas.</title>
        <authorList>
            <person name="Fukui M."/>
        </authorList>
    </citation>
    <scope>NUCLEOTIDE SEQUENCE</scope>
    <source>
        <strain evidence="4">H1576</strain>
    </source>
</reference>
<evidence type="ECO:0000256" key="1">
    <source>
        <dbReference type="ARBA" id="ARBA00023002"/>
    </source>
</evidence>
<organism evidence="4 5">
    <name type="scientific">Sulfurimonas aquatica</name>
    <dbReference type="NCBI Taxonomy" id="2672570"/>
    <lineage>
        <taxon>Bacteria</taxon>
        <taxon>Pseudomonadati</taxon>
        <taxon>Campylobacterota</taxon>
        <taxon>Epsilonproteobacteria</taxon>
        <taxon>Campylobacterales</taxon>
        <taxon>Sulfurimonadaceae</taxon>
        <taxon>Sulfurimonas</taxon>
    </lineage>
</organism>
<proteinExistence type="predicted"/>
<keyword evidence="1" id="KW-0560">Oxidoreductase</keyword>
<dbReference type="Pfam" id="PF02775">
    <property type="entry name" value="TPP_enzyme_C"/>
    <property type="match status" value="1"/>
</dbReference>
<evidence type="ECO:0000313" key="5">
    <source>
        <dbReference type="Proteomes" id="UP000671852"/>
    </source>
</evidence>
<dbReference type="KEGG" id="saqt:GJV85_10970"/>
<dbReference type="AlphaFoldDB" id="A0A975GDH9"/>
<dbReference type="InterPro" id="IPR051479">
    <property type="entry name" value="PorB-like"/>
</dbReference>
<gene>
    <name evidence="4" type="ORF">GJV85_10970</name>
</gene>
<dbReference type="EMBL" id="CP046072">
    <property type="protein sequence ID" value="QSZ42607.1"/>
    <property type="molecule type" value="Genomic_DNA"/>
</dbReference>
<dbReference type="InterPro" id="IPR011766">
    <property type="entry name" value="TPP_enzyme_TPP-bd"/>
</dbReference>